<protein>
    <submittedName>
        <fullName evidence="3">PEP-CTERM protein-sorting domain-containing protein</fullName>
    </submittedName>
</protein>
<feature type="signal peptide" evidence="1">
    <location>
        <begin position="1"/>
        <end position="22"/>
    </location>
</feature>
<proteinExistence type="predicted"/>
<sequence length="268" mass="28750">MNKTIKYALLLAAGITSLPATAHISYSSRDFGIYDSTTGGSSTILHQFVTGNYGWIDGTDSDQGNSHGVLPFRFTLTSSASVMLSFREDSAMTTNYKGEAALSMLGLTPGFSLYRGLAHVSPHELDHDNTEGSKLLRPASSEGSFVALADWSITSEDDPQALDPSYLTYIGHAYDGAVDYGNGLIPGGDGIANHFVSKTFQLDPGDYSVFAGGSNYGDQLEGNPSLAARYGLNASFSIMQQVPEPETYTLLLTGLGLLSIVTRRRREY</sequence>
<name>A0A1I7EZK2_9PROT</name>
<feature type="domain" description="Ice-binding protein C-terminal" evidence="2">
    <location>
        <begin position="241"/>
        <end position="265"/>
    </location>
</feature>
<keyword evidence="1" id="KW-0732">Signal</keyword>
<dbReference type="Pfam" id="PF07589">
    <property type="entry name" value="PEP-CTERM"/>
    <property type="match status" value="1"/>
</dbReference>
<reference evidence="3 4" key="1">
    <citation type="submission" date="2016-10" db="EMBL/GenBank/DDBJ databases">
        <authorList>
            <person name="de Groot N.N."/>
        </authorList>
    </citation>
    <scope>NUCLEOTIDE SEQUENCE [LARGE SCALE GENOMIC DNA]</scope>
    <source>
        <strain evidence="3 4">Nm24</strain>
    </source>
</reference>
<accession>A0A1I7EZK2</accession>
<organism evidence="3 4">
    <name type="scientific">Nitrosomonas eutropha</name>
    <dbReference type="NCBI Taxonomy" id="916"/>
    <lineage>
        <taxon>Bacteria</taxon>
        <taxon>Pseudomonadati</taxon>
        <taxon>Pseudomonadota</taxon>
        <taxon>Betaproteobacteria</taxon>
        <taxon>Nitrosomonadales</taxon>
        <taxon>Nitrosomonadaceae</taxon>
        <taxon>Nitrosomonas</taxon>
    </lineage>
</organism>
<dbReference type="InterPro" id="IPR013424">
    <property type="entry name" value="Ice-binding_C"/>
</dbReference>
<gene>
    <name evidence="3" type="ORF">SAMN05216339_101185</name>
</gene>
<dbReference type="RefSeq" id="WP_074926101.1">
    <property type="nucleotide sequence ID" value="NZ_FPBL01000001.1"/>
</dbReference>
<dbReference type="NCBIfam" id="TIGR02595">
    <property type="entry name" value="PEP_CTERM"/>
    <property type="match status" value="1"/>
</dbReference>
<evidence type="ECO:0000259" key="2">
    <source>
        <dbReference type="Pfam" id="PF07589"/>
    </source>
</evidence>
<dbReference type="AlphaFoldDB" id="A0A1I7EZK2"/>
<evidence type="ECO:0000313" key="3">
    <source>
        <dbReference type="EMBL" id="SFU29321.1"/>
    </source>
</evidence>
<feature type="chain" id="PRO_5010300649" evidence="1">
    <location>
        <begin position="23"/>
        <end position="268"/>
    </location>
</feature>
<dbReference type="EMBL" id="FPBL01000001">
    <property type="protein sequence ID" value="SFU29321.1"/>
    <property type="molecule type" value="Genomic_DNA"/>
</dbReference>
<dbReference type="Proteomes" id="UP000183926">
    <property type="component" value="Unassembled WGS sequence"/>
</dbReference>
<evidence type="ECO:0000313" key="4">
    <source>
        <dbReference type="Proteomes" id="UP000183926"/>
    </source>
</evidence>
<dbReference type="OrthoDB" id="8559805at2"/>
<evidence type="ECO:0000256" key="1">
    <source>
        <dbReference type="SAM" id="SignalP"/>
    </source>
</evidence>